<dbReference type="EMBL" id="LXQA010611157">
    <property type="protein sequence ID" value="MCI62015.1"/>
    <property type="molecule type" value="Genomic_DNA"/>
</dbReference>
<dbReference type="Proteomes" id="UP000265520">
    <property type="component" value="Unassembled WGS sequence"/>
</dbReference>
<protein>
    <submittedName>
        <fullName evidence="1">Uncharacterized protein</fullName>
    </submittedName>
</protein>
<proteinExistence type="predicted"/>
<dbReference type="AlphaFoldDB" id="A0A392TQ88"/>
<accession>A0A392TQ88</accession>
<comment type="caution">
    <text evidence="1">The sequence shown here is derived from an EMBL/GenBank/DDBJ whole genome shotgun (WGS) entry which is preliminary data.</text>
</comment>
<name>A0A392TQ88_9FABA</name>
<keyword evidence="2" id="KW-1185">Reference proteome</keyword>
<evidence type="ECO:0000313" key="1">
    <source>
        <dbReference type="EMBL" id="MCI62015.1"/>
    </source>
</evidence>
<sequence>CIEFNGASFPQQGVCNRLDIPIASSKLLGKSQSSLEGNSLG</sequence>
<organism evidence="1 2">
    <name type="scientific">Trifolium medium</name>
    <dbReference type="NCBI Taxonomy" id="97028"/>
    <lineage>
        <taxon>Eukaryota</taxon>
        <taxon>Viridiplantae</taxon>
        <taxon>Streptophyta</taxon>
        <taxon>Embryophyta</taxon>
        <taxon>Tracheophyta</taxon>
        <taxon>Spermatophyta</taxon>
        <taxon>Magnoliopsida</taxon>
        <taxon>eudicotyledons</taxon>
        <taxon>Gunneridae</taxon>
        <taxon>Pentapetalae</taxon>
        <taxon>rosids</taxon>
        <taxon>fabids</taxon>
        <taxon>Fabales</taxon>
        <taxon>Fabaceae</taxon>
        <taxon>Papilionoideae</taxon>
        <taxon>50 kb inversion clade</taxon>
        <taxon>NPAAA clade</taxon>
        <taxon>Hologalegina</taxon>
        <taxon>IRL clade</taxon>
        <taxon>Trifolieae</taxon>
        <taxon>Trifolium</taxon>
    </lineage>
</organism>
<evidence type="ECO:0000313" key="2">
    <source>
        <dbReference type="Proteomes" id="UP000265520"/>
    </source>
</evidence>
<feature type="non-terminal residue" evidence="1">
    <location>
        <position position="1"/>
    </location>
</feature>
<reference evidence="1 2" key="1">
    <citation type="journal article" date="2018" name="Front. Plant Sci.">
        <title>Red Clover (Trifolium pratense) and Zigzag Clover (T. medium) - A Picture of Genomic Similarities and Differences.</title>
        <authorList>
            <person name="Dluhosova J."/>
            <person name="Istvanek J."/>
            <person name="Nedelnik J."/>
            <person name="Repkova J."/>
        </authorList>
    </citation>
    <scope>NUCLEOTIDE SEQUENCE [LARGE SCALE GENOMIC DNA]</scope>
    <source>
        <strain evidence="2">cv. 10/8</strain>
        <tissue evidence="1">Leaf</tissue>
    </source>
</reference>